<dbReference type="Pfam" id="PF13290">
    <property type="entry name" value="CHB_HEX_C_1"/>
    <property type="match status" value="1"/>
</dbReference>
<feature type="region of interest" description="Disordered" evidence="1">
    <location>
        <begin position="64"/>
        <end position="86"/>
    </location>
</feature>
<feature type="domain" description="GH29D-like beta-sandwich" evidence="2">
    <location>
        <begin position="84"/>
        <end position="146"/>
    </location>
</feature>
<gene>
    <name evidence="3" type="ORF">RBB77_13500</name>
</gene>
<dbReference type="EMBL" id="CP132942">
    <property type="protein sequence ID" value="XCB31468.1"/>
    <property type="molecule type" value="Genomic_DNA"/>
</dbReference>
<reference evidence="3" key="1">
    <citation type="submission" date="2023-08" db="EMBL/GenBank/DDBJ databases">
        <authorList>
            <person name="Messyasz A."/>
            <person name="Mannisto M.K."/>
            <person name="Kerkhof L.J."/>
            <person name="Haggblom M."/>
        </authorList>
    </citation>
    <scope>NUCLEOTIDE SEQUENCE</scope>
    <source>
        <strain evidence="3">X5P6</strain>
    </source>
</reference>
<evidence type="ECO:0000259" key="2">
    <source>
        <dbReference type="Pfam" id="PF13290"/>
    </source>
</evidence>
<evidence type="ECO:0000313" key="3">
    <source>
        <dbReference type="EMBL" id="XCB31468.1"/>
    </source>
</evidence>
<feature type="compositionally biased region" description="Polar residues" evidence="1">
    <location>
        <begin position="64"/>
        <end position="79"/>
    </location>
</feature>
<organism evidence="3">
    <name type="scientific">Tunturiibacter psychrotolerans</name>
    <dbReference type="NCBI Taxonomy" id="3069686"/>
    <lineage>
        <taxon>Bacteria</taxon>
        <taxon>Pseudomonadati</taxon>
        <taxon>Acidobacteriota</taxon>
        <taxon>Terriglobia</taxon>
        <taxon>Terriglobales</taxon>
        <taxon>Acidobacteriaceae</taxon>
        <taxon>Tunturiibacter</taxon>
    </lineage>
</organism>
<dbReference type="KEGG" id="tpsc:RBB77_13500"/>
<dbReference type="InterPro" id="IPR059177">
    <property type="entry name" value="GH29D-like_dom"/>
</dbReference>
<proteinExistence type="predicted"/>
<dbReference type="AlphaFoldDB" id="A0AAU7ZKT0"/>
<name>A0AAU7ZKT0_9BACT</name>
<reference evidence="3" key="2">
    <citation type="journal article" date="2024" name="Environ. Microbiol.">
        <title>Genome analysis and description of Tunturibacter gen. nov. expands the diversity of Terriglobia in tundra soils.</title>
        <authorList>
            <person name="Messyasz A."/>
            <person name="Mannisto M.K."/>
            <person name="Kerkhof L.J."/>
            <person name="Haggblom M.M."/>
        </authorList>
    </citation>
    <scope>NUCLEOTIDE SEQUENCE</scope>
    <source>
        <strain evidence="3">X5P6</strain>
    </source>
</reference>
<dbReference type="RefSeq" id="WP_353062311.1">
    <property type="nucleotide sequence ID" value="NZ_CP132942.1"/>
</dbReference>
<sequence length="315" mass="33136">MKLAFLAFVLGITSLVPVLDSSSAFGQQDEATRMTEESLHEMERNQRLTDEAQAQAMQNIRNLQDQDNSGPSIPSTGQPKFSVKSGGVKSGTTVSISCPTPNAVIYYTTTGWTPTTSSRHYTGPITLLASTQLQAFAAAPTMANSTYTNASYTVKGPPLTVFPLTIGTDDVLHAKTRLHLVTNSTLSSKKATVGEKIPIVLDQDVKVGDSVEIPKGTSVDATITAVTRSGLVGIPGSISFAVHSLAVNGTTVPLQGGERLDGVSHTTRAVLLWVTFVGSIPAVMMHGGEGEIKPGMRFTVAVATDTPLKPSVPTP</sequence>
<accession>A0AAU7ZKT0</accession>
<evidence type="ECO:0000256" key="1">
    <source>
        <dbReference type="SAM" id="MobiDB-lite"/>
    </source>
</evidence>
<protein>
    <submittedName>
        <fullName evidence="3">Chitobiase/beta-hexosaminidase C-terminal domain-containing protein</fullName>
    </submittedName>
</protein>